<name>A0A1E4SQP5_9ASCO</name>
<evidence type="ECO:0000313" key="1">
    <source>
        <dbReference type="EMBL" id="ODV81821.1"/>
    </source>
</evidence>
<proteinExistence type="predicted"/>
<reference evidence="2" key="1">
    <citation type="submission" date="2016-05" db="EMBL/GenBank/DDBJ databases">
        <title>Comparative genomics of biotechnologically important yeasts.</title>
        <authorList>
            <consortium name="DOE Joint Genome Institute"/>
            <person name="Riley R."/>
            <person name="Haridas S."/>
            <person name="Wolfe K.H."/>
            <person name="Lopes M.R."/>
            <person name="Hittinger C.T."/>
            <person name="Goker M."/>
            <person name="Salamov A."/>
            <person name="Wisecaver J."/>
            <person name="Long T.M."/>
            <person name="Aerts A.L."/>
            <person name="Barry K."/>
            <person name="Choi C."/>
            <person name="Clum A."/>
            <person name="Coughlan A.Y."/>
            <person name="Deshpande S."/>
            <person name="Douglass A.P."/>
            <person name="Hanson S.J."/>
            <person name="Klenk H.-P."/>
            <person name="Labutti K."/>
            <person name="Lapidus A."/>
            <person name="Lindquist E."/>
            <person name="Lipzen A."/>
            <person name="Meier-Kolthoff J.P."/>
            <person name="Ohm R.A."/>
            <person name="Otillar R.P."/>
            <person name="Pangilinan J."/>
            <person name="Peng Y."/>
            <person name="Rokas A."/>
            <person name="Rosa C.A."/>
            <person name="Scheuner C."/>
            <person name="Sibirny A.A."/>
            <person name="Slot J.C."/>
            <person name="Stielow J.B."/>
            <person name="Sun H."/>
            <person name="Kurtzman C.P."/>
            <person name="Blackwell M."/>
            <person name="Grigoriev I.V."/>
            <person name="Jeffries T.W."/>
        </authorList>
    </citation>
    <scope>NUCLEOTIDE SEQUENCE [LARGE SCALE GENOMIC DNA]</scope>
    <source>
        <strain evidence="2">NRRL Y-17324</strain>
    </source>
</reference>
<keyword evidence="2" id="KW-1185">Reference proteome</keyword>
<dbReference type="GeneID" id="30980583"/>
<dbReference type="RefSeq" id="XP_020066943.1">
    <property type="nucleotide sequence ID" value="XM_020206446.1"/>
</dbReference>
<dbReference type="Proteomes" id="UP000094285">
    <property type="component" value="Unassembled WGS sequence"/>
</dbReference>
<protein>
    <submittedName>
        <fullName evidence="1">Uncharacterized protein</fullName>
    </submittedName>
</protein>
<dbReference type="OrthoDB" id="4079690at2759"/>
<gene>
    <name evidence="1" type="ORF">CANTADRAFT_19430</name>
</gene>
<accession>A0A1E4SQP5</accession>
<dbReference type="EMBL" id="KV453909">
    <property type="protein sequence ID" value="ODV81821.1"/>
    <property type="molecule type" value="Genomic_DNA"/>
</dbReference>
<dbReference type="AlphaFoldDB" id="A0A1E4SQP5"/>
<evidence type="ECO:0000313" key="2">
    <source>
        <dbReference type="Proteomes" id="UP000094285"/>
    </source>
</evidence>
<organism evidence="1 2">
    <name type="scientific">Suhomyces tanzawaensis NRRL Y-17324</name>
    <dbReference type="NCBI Taxonomy" id="984487"/>
    <lineage>
        <taxon>Eukaryota</taxon>
        <taxon>Fungi</taxon>
        <taxon>Dikarya</taxon>
        <taxon>Ascomycota</taxon>
        <taxon>Saccharomycotina</taxon>
        <taxon>Pichiomycetes</taxon>
        <taxon>Debaryomycetaceae</taxon>
        <taxon>Suhomyces</taxon>
    </lineage>
</organism>
<sequence>MPPKLSRKDAPEVTILKFKRQKTTYALPITGTLSLEELKSSLTTAINSSGGLNINDNEPANEDDIVVPKSELVDEDDIPVPKSEYLEEDASNIEENDSNSVTVTSSSIRLAVPKDKTQPYENQWIQLTDGLVEDLKFGDYDILAFAYEQEEFYITEAIYED</sequence>